<dbReference type="RefSeq" id="WP_037455526.1">
    <property type="nucleotide sequence ID" value="NZ_JFHR01000057.1"/>
</dbReference>
<dbReference type="InterPro" id="IPR023606">
    <property type="entry name" value="CoA-Trfase_III_dom_1_sf"/>
</dbReference>
<reference evidence="1 2" key="1">
    <citation type="submission" date="2014-02" db="EMBL/GenBank/DDBJ databases">
        <title>Whole genome sequence of Sphingobium chlorophenolicum NBRC 16172.</title>
        <authorList>
            <person name="Gan H.M."/>
            <person name="Gan H.Y."/>
            <person name="Chew T.H."/>
            <person name="Savka M.A."/>
        </authorList>
    </citation>
    <scope>NUCLEOTIDE SEQUENCE [LARGE SCALE GENOMIC DNA]</scope>
    <source>
        <strain evidence="1 2">NBRC 16172</strain>
    </source>
</reference>
<dbReference type="PANTHER" id="PTHR48228">
    <property type="entry name" value="SUCCINYL-COA--D-CITRAMALATE COA-TRANSFERASE"/>
    <property type="match status" value="1"/>
</dbReference>
<dbReference type="AlphaFoldDB" id="A0A081R9V8"/>
<keyword evidence="1" id="KW-0808">Transferase</keyword>
<dbReference type="GO" id="GO:0016740">
    <property type="term" value="F:transferase activity"/>
    <property type="evidence" value="ECO:0007669"/>
    <property type="project" value="UniProtKB-KW"/>
</dbReference>
<dbReference type="SUPFAM" id="SSF89796">
    <property type="entry name" value="CoA-transferase family III (CaiB/BaiF)"/>
    <property type="match status" value="2"/>
</dbReference>
<organism evidence="1 2">
    <name type="scientific">Sphingobium chlorophenolicum</name>
    <dbReference type="NCBI Taxonomy" id="46429"/>
    <lineage>
        <taxon>Bacteria</taxon>
        <taxon>Pseudomonadati</taxon>
        <taxon>Pseudomonadota</taxon>
        <taxon>Alphaproteobacteria</taxon>
        <taxon>Sphingomonadales</taxon>
        <taxon>Sphingomonadaceae</taxon>
        <taxon>Sphingobium</taxon>
    </lineage>
</organism>
<evidence type="ECO:0000313" key="2">
    <source>
        <dbReference type="Proteomes" id="UP000028411"/>
    </source>
</evidence>
<accession>A0A081R9V8</accession>
<protein>
    <submittedName>
        <fullName evidence="1">Formyl-CoA transferase</fullName>
    </submittedName>
</protein>
<dbReference type="PANTHER" id="PTHR48228:SF5">
    <property type="entry name" value="ALPHA-METHYLACYL-COA RACEMASE"/>
    <property type="match status" value="1"/>
</dbReference>
<dbReference type="Proteomes" id="UP000028411">
    <property type="component" value="Unassembled WGS sequence"/>
</dbReference>
<dbReference type="EMBL" id="JFHR01000057">
    <property type="protein sequence ID" value="KEQ51981.1"/>
    <property type="molecule type" value="Genomic_DNA"/>
</dbReference>
<comment type="caution">
    <text evidence="1">The sequence shown here is derived from an EMBL/GenBank/DDBJ whole genome shotgun (WGS) entry which is preliminary data.</text>
</comment>
<dbReference type="Pfam" id="PF02515">
    <property type="entry name" value="CoA_transf_3"/>
    <property type="match status" value="2"/>
</dbReference>
<proteinExistence type="predicted"/>
<dbReference type="InterPro" id="IPR050509">
    <property type="entry name" value="CoA-transferase_III"/>
</dbReference>
<gene>
    <name evidence="1" type="ORF">BV95_03732</name>
</gene>
<name>A0A081R9V8_SPHCR</name>
<sequence>MDALGDIRVIELATGVAGPIVGMFCADFGADVVKVETPDGDPERDRPGFPMWNRGKRSVVIDPGTADGRAWLRKQIGGADMLIVRGDDELAAFGLDAMALLAEHPRLILLEMPVYLPGHVPWAGGVESAALLGAYGGQFARQSSVSGEPVESVYQTLLYAHGLWASVCAVAALIEREGSGFGQRVTVSGINALQQLTMISLVVDPNAPDPSTAVGGAGRHPTYSRMIAGDGKWFTSGALGPRFEAMFMEVIGLGSIVEDERLGGSLANMVAPENIGWVQKAVEEAVLKQPRQYWLDRLDAVGIPSGPIDERDGWLDHPQVAAMGMRVEVDDPDRGTVVMPGVPINLTATPGTVRGPAPALGEHSSKVAPWPAQPRPAAEARPLMRSGPLSGIRVVNSGPFLASPYAGCLLSALGADVIKVEPREGDPFRKPAYGANRGMRSIAIDLKHPDSIRAFHKIIEGADVFIDGLRPGVTKSLGIDYDSLKAINPGIVTMSLSAFGQTGPLGGRGGVDMVLQGMAGMMSAEGGDGEPIVNTISVCDISTASMSSLTIALALFHRLRTGEGQRTWDTLLGTATYLQSAEIIRFEGRPPAIVGGVDFQGDGAFDRMYRAADGWVRIAAPDAPAKIASSLEIPEERLADKDGAIAAIGAAIANLNREEATRRLNRAGVPSASVRKVTEVLRDPRLCEAGFAHVYPSDNGGFIATPGRIASFSRTEWRGVLKPPGIGEHSVRILEDAGIDPATIDQLIERRAVAVGGPMPQILPHAYR</sequence>
<dbReference type="Gene3D" id="3.40.50.10540">
    <property type="entry name" value="Crotonobetainyl-coa:carnitine coa-transferase, domain 1"/>
    <property type="match status" value="4"/>
</dbReference>
<dbReference type="InterPro" id="IPR003673">
    <property type="entry name" value="CoA-Trfase_fam_III"/>
</dbReference>
<dbReference type="eggNOG" id="COG1804">
    <property type="taxonomic scope" value="Bacteria"/>
</dbReference>
<dbReference type="PATRIC" id="fig|46429.4.peg.3719"/>
<dbReference type="OrthoDB" id="7208981at2"/>
<evidence type="ECO:0000313" key="1">
    <source>
        <dbReference type="EMBL" id="KEQ51981.1"/>
    </source>
</evidence>